<dbReference type="InterPro" id="IPR039859">
    <property type="entry name" value="PFA4/ZDH16/20/ERF2-like"/>
</dbReference>
<keyword evidence="3 7" id="KW-0812">Transmembrane</keyword>
<evidence type="ECO:0000256" key="5">
    <source>
        <dbReference type="ARBA" id="ARBA00023136"/>
    </source>
</evidence>
<organism evidence="10">
    <name type="scientific">Neobodo designis</name>
    <name type="common">Flagellated protozoan</name>
    <name type="synonym">Bodo designis</name>
    <dbReference type="NCBI Taxonomy" id="312471"/>
    <lineage>
        <taxon>Eukaryota</taxon>
        <taxon>Discoba</taxon>
        <taxon>Euglenozoa</taxon>
        <taxon>Kinetoplastea</taxon>
        <taxon>Metakinetoplastina</taxon>
        <taxon>Neobodonida</taxon>
        <taxon>Neobodo</taxon>
    </lineage>
</organism>
<reference evidence="10" key="1">
    <citation type="submission" date="2021-01" db="EMBL/GenBank/DDBJ databases">
        <authorList>
            <person name="Corre E."/>
            <person name="Pelletier E."/>
            <person name="Niang G."/>
            <person name="Scheremetjew M."/>
            <person name="Finn R."/>
            <person name="Kale V."/>
            <person name="Holt S."/>
            <person name="Cochrane G."/>
            <person name="Meng A."/>
            <person name="Brown T."/>
            <person name="Cohen L."/>
        </authorList>
    </citation>
    <scope>NUCLEOTIDE SEQUENCE</scope>
    <source>
        <strain evidence="10">CCAP 1951/1</strain>
    </source>
</reference>
<comment type="domain">
    <text evidence="7">The DHHC domain is required for palmitoyltransferase activity.</text>
</comment>
<dbReference type="EMBL" id="HBGF01050594">
    <property type="protein sequence ID" value="CAD9153024.1"/>
    <property type="molecule type" value="Transcribed_RNA"/>
</dbReference>
<dbReference type="GO" id="GO:0019706">
    <property type="term" value="F:protein-cysteine S-palmitoyltransferase activity"/>
    <property type="evidence" value="ECO:0007669"/>
    <property type="project" value="UniProtKB-EC"/>
</dbReference>
<evidence type="ECO:0000256" key="8">
    <source>
        <dbReference type="SAM" id="MobiDB-lite"/>
    </source>
</evidence>
<feature type="compositionally biased region" description="Low complexity" evidence="8">
    <location>
        <begin position="151"/>
        <end position="161"/>
    </location>
</feature>
<accession>A0A7S1R043</accession>
<keyword evidence="4 7" id="KW-1133">Transmembrane helix</keyword>
<evidence type="ECO:0000256" key="3">
    <source>
        <dbReference type="ARBA" id="ARBA00022692"/>
    </source>
</evidence>
<dbReference type="PANTHER" id="PTHR22883:SF203">
    <property type="entry name" value="PALMITOYLTRANSFERASE"/>
    <property type="match status" value="1"/>
</dbReference>
<dbReference type="GO" id="GO:0005783">
    <property type="term" value="C:endoplasmic reticulum"/>
    <property type="evidence" value="ECO:0007669"/>
    <property type="project" value="TreeGrafter"/>
</dbReference>
<feature type="transmembrane region" description="Helical" evidence="7">
    <location>
        <begin position="389"/>
        <end position="409"/>
    </location>
</feature>
<feature type="domain" description="Palmitoyltransferase DHHC" evidence="9">
    <location>
        <begin position="307"/>
        <end position="426"/>
    </location>
</feature>
<evidence type="ECO:0000256" key="2">
    <source>
        <dbReference type="ARBA" id="ARBA00022679"/>
    </source>
</evidence>
<dbReference type="GO" id="GO:0006612">
    <property type="term" value="P:protein targeting to membrane"/>
    <property type="evidence" value="ECO:0007669"/>
    <property type="project" value="TreeGrafter"/>
</dbReference>
<proteinExistence type="inferred from homology"/>
<evidence type="ECO:0000256" key="1">
    <source>
        <dbReference type="ARBA" id="ARBA00004141"/>
    </source>
</evidence>
<name>A0A7S1R043_NEODS</name>
<dbReference type="PANTHER" id="PTHR22883">
    <property type="entry name" value="ZINC FINGER DHHC DOMAIN CONTAINING PROTEIN"/>
    <property type="match status" value="1"/>
</dbReference>
<protein>
    <recommendedName>
        <fullName evidence="7">Palmitoyltransferase</fullName>
        <ecNumber evidence="7">2.3.1.225</ecNumber>
    </recommendedName>
</protein>
<keyword evidence="5 7" id="KW-0472">Membrane</keyword>
<keyword evidence="6 7" id="KW-0012">Acyltransferase</keyword>
<evidence type="ECO:0000313" key="10">
    <source>
        <dbReference type="EMBL" id="CAD9153024.1"/>
    </source>
</evidence>
<evidence type="ECO:0000256" key="4">
    <source>
        <dbReference type="ARBA" id="ARBA00022989"/>
    </source>
</evidence>
<feature type="transmembrane region" description="Helical" evidence="7">
    <location>
        <begin position="352"/>
        <end position="377"/>
    </location>
</feature>
<dbReference type="EC" id="2.3.1.225" evidence="7"/>
<feature type="transmembrane region" description="Helical" evidence="7">
    <location>
        <begin position="234"/>
        <end position="253"/>
    </location>
</feature>
<evidence type="ECO:0000256" key="7">
    <source>
        <dbReference type="RuleBase" id="RU079119"/>
    </source>
</evidence>
<dbReference type="AlphaFoldDB" id="A0A7S1R043"/>
<sequence>MHHGTESEDPEHESEYYGGPSTPARPPPRRVNSDGDDDDDGALSPHMQTTSGVEVRQLDRSAESANHGSPVGTPGGSRSHASPPAPRERTEDDPGSYSPANDDEFADVAPSDRSPALRSSSPLDDDSPRATRNHGGREESLQMTSVRGDSAPPQATPTPAKQPRRKSGAQSSGAPVPAPPPAVERKASHTRRASASQEGHHHAVPCIHGHVTVNDDSWRTKPPRTHGFHRPFHVLQIAAWTVTVVVLMLSFMTTTRAIDDYDSTEDGYKHTPMHIAFGLFCAIAFAFGIAASASDPTDYSDPQPGDDHVFCGTCQRRVHRSSKHCKVCNRCALEFDHHCKWLNNCIGKKNYFLFYMYVVTLLMCIVFGVTSTIYFLAKYWAESNAAEQAFAIIACVLYALAAAPLLHLFGFHVMLWCKGITTYQYLTGG</sequence>
<gene>
    <name evidence="10" type="ORF">NDES1114_LOCUS33899</name>
</gene>
<dbReference type="Pfam" id="PF01529">
    <property type="entry name" value="DHHC"/>
    <property type="match status" value="1"/>
</dbReference>
<evidence type="ECO:0000259" key="9">
    <source>
        <dbReference type="Pfam" id="PF01529"/>
    </source>
</evidence>
<keyword evidence="2 7" id="KW-0808">Transferase</keyword>
<feature type="region of interest" description="Disordered" evidence="8">
    <location>
        <begin position="1"/>
        <end position="208"/>
    </location>
</feature>
<comment type="similarity">
    <text evidence="7">Belongs to the DHHC palmitoyltransferase family.</text>
</comment>
<comment type="catalytic activity">
    <reaction evidence="7">
        <text>L-cysteinyl-[protein] + hexadecanoyl-CoA = S-hexadecanoyl-L-cysteinyl-[protein] + CoA</text>
        <dbReference type="Rhea" id="RHEA:36683"/>
        <dbReference type="Rhea" id="RHEA-COMP:10131"/>
        <dbReference type="Rhea" id="RHEA-COMP:11032"/>
        <dbReference type="ChEBI" id="CHEBI:29950"/>
        <dbReference type="ChEBI" id="CHEBI:57287"/>
        <dbReference type="ChEBI" id="CHEBI:57379"/>
        <dbReference type="ChEBI" id="CHEBI:74151"/>
        <dbReference type="EC" id="2.3.1.225"/>
    </reaction>
</comment>
<dbReference type="InterPro" id="IPR001594">
    <property type="entry name" value="Palmitoyltrfase_DHHC"/>
</dbReference>
<dbReference type="PROSITE" id="PS50216">
    <property type="entry name" value="DHHC"/>
    <property type="match status" value="1"/>
</dbReference>
<feature type="compositionally biased region" description="Low complexity" evidence="8">
    <location>
        <begin position="109"/>
        <end position="122"/>
    </location>
</feature>
<feature type="transmembrane region" description="Helical" evidence="7">
    <location>
        <begin position="273"/>
        <end position="293"/>
    </location>
</feature>
<comment type="subcellular location">
    <subcellularLocation>
        <location evidence="1">Membrane</location>
        <topology evidence="1">Multi-pass membrane protein</topology>
    </subcellularLocation>
</comment>
<evidence type="ECO:0000256" key="6">
    <source>
        <dbReference type="ARBA" id="ARBA00023315"/>
    </source>
</evidence>
<dbReference type="GO" id="GO:0016020">
    <property type="term" value="C:membrane"/>
    <property type="evidence" value="ECO:0007669"/>
    <property type="project" value="UniProtKB-SubCell"/>
</dbReference>
<dbReference type="GO" id="GO:0005794">
    <property type="term" value="C:Golgi apparatus"/>
    <property type="evidence" value="ECO:0007669"/>
    <property type="project" value="TreeGrafter"/>
</dbReference>